<accession>A0A561SKN9</accession>
<keyword evidence="4" id="KW-1185">Reference proteome</keyword>
<evidence type="ECO:0000259" key="2">
    <source>
        <dbReference type="Pfam" id="PF07331"/>
    </source>
</evidence>
<keyword evidence="1" id="KW-0812">Transmembrane</keyword>
<keyword evidence="1" id="KW-0472">Membrane</keyword>
<reference evidence="3 4" key="1">
    <citation type="submission" date="2019-06" db="EMBL/GenBank/DDBJ databases">
        <title>Sequencing the genomes of 1000 actinobacteria strains.</title>
        <authorList>
            <person name="Klenk H.-P."/>
        </authorList>
    </citation>
    <scope>NUCLEOTIDE SEQUENCE [LARGE SCALE GENOMIC DNA]</scope>
    <source>
        <strain evidence="3 4">DSM 45671</strain>
    </source>
</reference>
<keyword evidence="1" id="KW-1133">Transmembrane helix</keyword>
<feature type="transmembrane region" description="Helical" evidence="1">
    <location>
        <begin position="38"/>
        <end position="58"/>
    </location>
</feature>
<feature type="transmembrane region" description="Helical" evidence="1">
    <location>
        <begin position="118"/>
        <end position="135"/>
    </location>
</feature>
<dbReference type="RefSeq" id="WP_147254635.1">
    <property type="nucleotide sequence ID" value="NZ_VIWU01000001.1"/>
</dbReference>
<dbReference type="AlphaFoldDB" id="A0A561SKN9"/>
<dbReference type="Proteomes" id="UP000321261">
    <property type="component" value="Unassembled WGS sequence"/>
</dbReference>
<comment type="caution">
    <text evidence="3">The sequence shown here is derived from an EMBL/GenBank/DDBJ whole genome shotgun (WGS) entry which is preliminary data.</text>
</comment>
<feature type="domain" description="DUF1468" evidence="2">
    <location>
        <begin position="5"/>
        <end position="144"/>
    </location>
</feature>
<proteinExistence type="predicted"/>
<dbReference type="EMBL" id="VIWU01000001">
    <property type="protein sequence ID" value="TWF75428.1"/>
    <property type="molecule type" value="Genomic_DNA"/>
</dbReference>
<protein>
    <submittedName>
        <fullName evidence="3">Tripartite tricarboxylate transporter TctB family protein</fullName>
    </submittedName>
</protein>
<dbReference type="Pfam" id="PF07331">
    <property type="entry name" value="TctB"/>
    <property type="match status" value="1"/>
</dbReference>
<feature type="transmembrane region" description="Helical" evidence="1">
    <location>
        <begin position="79"/>
        <end position="112"/>
    </location>
</feature>
<evidence type="ECO:0000313" key="3">
    <source>
        <dbReference type="EMBL" id="TWF75428.1"/>
    </source>
</evidence>
<dbReference type="OrthoDB" id="8455333at2"/>
<sequence length="151" mass="15845">MNTVFFGILLVVLAGYFQLALGMEWRTAAGRIGPGFFPRFIGGIGIVLTLVALVGSLRRVEPEPEVDGPDLGRHPRTMAIVVVAAAALAAAFTVLGAVIAGALFLLGCLWLLNREHPVLNAVLGIGLSVGLYVLFQTLLNAGLPAGVLPRF</sequence>
<organism evidence="3 4">
    <name type="scientific">Pseudonocardia hierapolitana</name>
    <dbReference type="NCBI Taxonomy" id="1128676"/>
    <lineage>
        <taxon>Bacteria</taxon>
        <taxon>Bacillati</taxon>
        <taxon>Actinomycetota</taxon>
        <taxon>Actinomycetes</taxon>
        <taxon>Pseudonocardiales</taxon>
        <taxon>Pseudonocardiaceae</taxon>
        <taxon>Pseudonocardia</taxon>
    </lineage>
</organism>
<evidence type="ECO:0000256" key="1">
    <source>
        <dbReference type="SAM" id="Phobius"/>
    </source>
</evidence>
<evidence type="ECO:0000313" key="4">
    <source>
        <dbReference type="Proteomes" id="UP000321261"/>
    </source>
</evidence>
<dbReference type="InterPro" id="IPR009936">
    <property type="entry name" value="DUF1468"/>
</dbReference>
<name>A0A561SKN9_9PSEU</name>
<gene>
    <name evidence="3" type="ORF">FHX44_111312</name>
</gene>